<evidence type="ECO:0000259" key="2">
    <source>
        <dbReference type="SMART" id="SM00597"/>
    </source>
</evidence>
<feature type="domain" description="TTF-type" evidence="2">
    <location>
        <begin position="44"/>
        <end position="126"/>
    </location>
</feature>
<evidence type="ECO:0000256" key="1">
    <source>
        <dbReference type="SAM" id="MobiDB-lite"/>
    </source>
</evidence>
<dbReference type="PANTHER" id="PTHR46880:SF9">
    <property type="entry name" value="ZINC FINGER PROTEIN 862"/>
    <property type="match status" value="1"/>
</dbReference>
<feature type="compositionally biased region" description="Basic residues" evidence="1">
    <location>
        <begin position="1"/>
        <end position="10"/>
    </location>
</feature>
<feature type="region of interest" description="Disordered" evidence="1">
    <location>
        <begin position="1"/>
        <end position="40"/>
    </location>
</feature>
<evidence type="ECO:0000313" key="4">
    <source>
        <dbReference type="Proteomes" id="UP000596742"/>
    </source>
</evidence>
<feature type="region of interest" description="Disordered" evidence="1">
    <location>
        <begin position="643"/>
        <end position="669"/>
    </location>
</feature>
<keyword evidence="4" id="KW-1185">Reference proteome</keyword>
<reference evidence="3" key="1">
    <citation type="submission" date="2018-11" db="EMBL/GenBank/DDBJ databases">
        <authorList>
            <person name="Alioto T."/>
            <person name="Alioto T."/>
        </authorList>
    </citation>
    <scope>NUCLEOTIDE SEQUENCE</scope>
</reference>
<organism evidence="3 4">
    <name type="scientific">Mytilus galloprovincialis</name>
    <name type="common">Mediterranean mussel</name>
    <dbReference type="NCBI Taxonomy" id="29158"/>
    <lineage>
        <taxon>Eukaryota</taxon>
        <taxon>Metazoa</taxon>
        <taxon>Spiralia</taxon>
        <taxon>Lophotrochozoa</taxon>
        <taxon>Mollusca</taxon>
        <taxon>Bivalvia</taxon>
        <taxon>Autobranchia</taxon>
        <taxon>Pteriomorphia</taxon>
        <taxon>Mytilida</taxon>
        <taxon>Mytiloidea</taxon>
        <taxon>Mytilidae</taxon>
        <taxon>Mytilinae</taxon>
        <taxon>Mytilus</taxon>
    </lineage>
</organism>
<protein>
    <recommendedName>
        <fullName evidence="2">TTF-type domain-containing protein</fullName>
    </recommendedName>
</protein>
<dbReference type="Proteomes" id="UP000596742">
    <property type="component" value="Unassembled WGS sequence"/>
</dbReference>
<sequence>MLTRSKRSKRTGGSDSARPGKAPKRPSRTSDQVTEAKKKYEDKRVREFKTHWTDGRPWLKYDNENSVMYCTYCKEQGKGGKFVSGCTNFRIDTIQNHEVSSPHISATSVAERPLPQNSLSAKAINSIKQTEYDRLSILFRNAHAVAKHHLSFKTYNVICKLDQAKGLDVGNSYLNDKKACEFVKNIASVSRNETRDLLKKTPFLSLTCDGSSDFMGDEYESLWVRSAQNGKIIEKFLDLGTAESAGSQDIFNYMKAVCFENSEDNTNQLWSKLIGFCSDGASNMQGIRNGVAALMKRENPEIVVTHCLAHRVELSFKDAIKSSKLYDKTITLLLGLYYLYRRGPKQKKALKRAFSALNMTKILPTRVGGTRWMPHMLRAINVIIKGYRGFKAHLESASHENPKAEGLAKILTDVAVVTFMLNLKEIISPLNRLSLILQKQNLTLYNGHAQIKATTEVLKICKPKYGDHEIHLVKKNLKSTLIRSGMDIEEVNTEWAILKSLIYQRYSNRLIDGALTWGSVFETFRDGLDNIKLVIDALLSLPPTSVNNETTFSRTKLSKGKRRGHLKTDTLKDLIQVEIETANVEQFNPKLDDRRKRVGYSRPSRLTETLQTNTVDQETVVVGHDEIDTPAAGQDIQMIVINQEEDCSTDEDEDSGEESEDENELAEQELFSKLKKIMKNYEE</sequence>
<dbReference type="OrthoDB" id="10051404at2759"/>
<evidence type="ECO:0000313" key="3">
    <source>
        <dbReference type="EMBL" id="VDI51527.1"/>
    </source>
</evidence>
<accession>A0A8B6FK54</accession>
<dbReference type="EMBL" id="UYJE01007075">
    <property type="protein sequence ID" value="VDI51527.1"/>
    <property type="molecule type" value="Genomic_DNA"/>
</dbReference>
<dbReference type="SUPFAM" id="SSF53098">
    <property type="entry name" value="Ribonuclease H-like"/>
    <property type="match status" value="1"/>
</dbReference>
<comment type="caution">
    <text evidence="3">The sequence shown here is derived from an EMBL/GenBank/DDBJ whole genome shotgun (WGS) entry which is preliminary data.</text>
</comment>
<proteinExistence type="predicted"/>
<dbReference type="Pfam" id="PF25431">
    <property type="entry name" value="zf-C17orf113"/>
    <property type="match status" value="1"/>
</dbReference>
<gene>
    <name evidence="3" type="ORF">MGAL_10B010709</name>
</gene>
<dbReference type="InterPro" id="IPR057456">
    <property type="entry name" value="Znf_C17orf113"/>
</dbReference>
<name>A0A8B6FK54_MYTGA</name>
<feature type="compositionally biased region" description="Acidic residues" evidence="1">
    <location>
        <begin position="643"/>
        <end position="667"/>
    </location>
</feature>
<dbReference type="SMART" id="SM00597">
    <property type="entry name" value="ZnF_TTF"/>
    <property type="match status" value="1"/>
</dbReference>
<dbReference type="InterPro" id="IPR012337">
    <property type="entry name" value="RNaseH-like_sf"/>
</dbReference>
<dbReference type="PANTHER" id="PTHR46880">
    <property type="entry name" value="RAS-ASSOCIATING DOMAIN-CONTAINING PROTEIN"/>
    <property type="match status" value="1"/>
</dbReference>
<dbReference type="AlphaFoldDB" id="A0A8B6FK54"/>
<dbReference type="InterPro" id="IPR006580">
    <property type="entry name" value="Znf_TTF"/>
</dbReference>